<dbReference type="CDD" id="cd06261">
    <property type="entry name" value="TM_PBP2"/>
    <property type="match status" value="1"/>
</dbReference>
<sequence>MNWRDVKDGVNKTVIFLFAFVGILVVVGLFVFIIKESIPALTQVGKEIFFSIYWYPTYDPPEFGMLAMIIGSLILTGLSSLFVLPLGYIISFFLYNYANTFERKIIKSTIDLLSGIPSVIIGTFLFFYVSPIVMKLGAWSPGNLLTASIGLTILSLPYAASLMEESLSSVDQSLKESALALGASKFTAGFKIVTKDASSGILNSIILTVNRIIGETIVVLMVAGGAAIIPKSIFDPVRPLTAAIASEMGEVSVGSLHYSALFTAGLILLTISFILTLISKTVIGGKTK</sequence>
<dbReference type="AlphaFoldDB" id="A0A0C7NS59"/>
<dbReference type="Pfam" id="PF00528">
    <property type="entry name" value="BPD_transp_1"/>
    <property type="match status" value="1"/>
</dbReference>
<evidence type="ECO:0000256" key="1">
    <source>
        <dbReference type="ARBA" id="ARBA00004651"/>
    </source>
</evidence>
<dbReference type="EC" id="3.6.3.27" evidence="11"/>
<dbReference type="PATRIC" id="fig|1006576.9.peg.1385"/>
<keyword evidence="7 9" id="KW-1133">Transmembrane helix</keyword>
<dbReference type="InterPro" id="IPR035906">
    <property type="entry name" value="MetI-like_sf"/>
</dbReference>
<dbReference type="HOGENOM" id="CLU_033621_1_0_0"/>
<comment type="similarity">
    <text evidence="2">Belongs to the binding-protein-dependent transport system permease family. CysTW subfamily.</text>
</comment>
<dbReference type="OrthoDB" id="9785113at2"/>
<evidence type="ECO:0000256" key="9">
    <source>
        <dbReference type="RuleBase" id="RU363032"/>
    </source>
</evidence>
<keyword evidence="6 9" id="KW-0812">Transmembrane</keyword>
<feature type="transmembrane region" description="Helical" evidence="9">
    <location>
        <begin position="12"/>
        <end position="34"/>
    </location>
</feature>
<dbReference type="InterPro" id="IPR051124">
    <property type="entry name" value="Phosphate_Transport_Permease"/>
</dbReference>
<dbReference type="GO" id="GO:0055085">
    <property type="term" value="P:transmembrane transport"/>
    <property type="evidence" value="ECO:0007669"/>
    <property type="project" value="InterPro"/>
</dbReference>
<evidence type="ECO:0000256" key="4">
    <source>
        <dbReference type="ARBA" id="ARBA00022475"/>
    </source>
</evidence>
<keyword evidence="11" id="KW-0378">Hydrolase</keyword>
<dbReference type="PROSITE" id="PS50928">
    <property type="entry name" value="ABC_TM1"/>
    <property type="match status" value="1"/>
</dbReference>
<dbReference type="Gene3D" id="1.10.3720.10">
    <property type="entry name" value="MetI-like"/>
    <property type="match status" value="1"/>
</dbReference>
<protein>
    <submittedName>
        <fullName evidence="11">Phosphate ABC transporter, permease subunit PstC</fullName>
        <ecNumber evidence="11">3.6.3.27</ecNumber>
    </submittedName>
</protein>
<evidence type="ECO:0000256" key="5">
    <source>
        <dbReference type="ARBA" id="ARBA00022592"/>
    </source>
</evidence>
<gene>
    <name evidence="11" type="primary">pstC</name>
    <name evidence="11" type="ORF">DTL3_1388</name>
</gene>
<dbReference type="PANTHER" id="PTHR30425:SF1">
    <property type="entry name" value="PHOSPHATE TRANSPORT SYSTEM PERMEASE PROTEIN PSTC"/>
    <property type="match status" value="1"/>
</dbReference>
<feature type="transmembrane region" description="Helical" evidence="9">
    <location>
        <begin position="256"/>
        <end position="278"/>
    </location>
</feature>
<reference evidence="12" key="1">
    <citation type="submission" date="2014-11" db="EMBL/GenBank/DDBJ databases">
        <authorList>
            <person name="Wibberg D."/>
        </authorList>
    </citation>
    <scope>NUCLEOTIDE SEQUENCE [LARGE SCALE GENOMIC DNA]</scope>
    <source>
        <strain evidence="12">L3</strain>
    </source>
</reference>
<dbReference type="STRING" id="1006576.DTL3_1388"/>
<dbReference type="KEGG" id="dtn:DTL3_1388"/>
<dbReference type="GO" id="GO:0005886">
    <property type="term" value="C:plasma membrane"/>
    <property type="evidence" value="ECO:0007669"/>
    <property type="project" value="UniProtKB-SubCell"/>
</dbReference>
<organism evidence="11 12">
    <name type="scientific">Defluviitoga tunisiensis</name>
    <dbReference type="NCBI Taxonomy" id="1006576"/>
    <lineage>
        <taxon>Bacteria</taxon>
        <taxon>Thermotogati</taxon>
        <taxon>Thermotogota</taxon>
        <taxon>Thermotogae</taxon>
        <taxon>Petrotogales</taxon>
        <taxon>Petrotogaceae</taxon>
        <taxon>Defluviitoga</taxon>
    </lineage>
</organism>
<evidence type="ECO:0000259" key="10">
    <source>
        <dbReference type="PROSITE" id="PS50928"/>
    </source>
</evidence>
<feature type="transmembrane region" description="Helical" evidence="9">
    <location>
        <begin position="65"/>
        <end position="98"/>
    </location>
</feature>
<evidence type="ECO:0000256" key="3">
    <source>
        <dbReference type="ARBA" id="ARBA00022448"/>
    </source>
</evidence>
<evidence type="ECO:0000256" key="2">
    <source>
        <dbReference type="ARBA" id="ARBA00007069"/>
    </source>
</evidence>
<feature type="transmembrane region" description="Helical" evidence="9">
    <location>
        <begin position="110"/>
        <end position="130"/>
    </location>
</feature>
<accession>A0A0C7NS59</accession>
<keyword evidence="3 9" id="KW-0813">Transport</keyword>
<dbReference type="EMBL" id="LN824141">
    <property type="protein sequence ID" value="CEP78682.1"/>
    <property type="molecule type" value="Genomic_DNA"/>
</dbReference>
<dbReference type="InterPro" id="IPR000515">
    <property type="entry name" value="MetI-like"/>
</dbReference>
<dbReference type="GO" id="GO:0016787">
    <property type="term" value="F:hydrolase activity"/>
    <property type="evidence" value="ECO:0007669"/>
    <property type="project" value="UniProtKB-KW"/>
</dbReference>
<dbReference type="RefSeq" id="WP_045088080.1">
    <property type="nucleotide sequence ID" value="NZ_LN824141.1"/>
</dbReference>
<name>A0A0C7NS59_DEFTU</name>
<keyword evidence="5" id="KW-0592">Phosphate transport</keyword>
<comment type="subcellular location">
    <subcellularLocation>
        <location evidence="1 9">Cell membrane</location>
        <topology evidence="1 9">Multi-pass membrane protein</topology>
    </subcellularLocation>
</comment>
<dbReference type="PANTHER" id="PTHR30425">
    <property type="entry name" value="PHOSPHATE TRANSPORT SYSTEM PERMEASE PROTEIN PST"/>
    <property type="match status" value="1"/>
</dbReference>
<evidence type="ECO:0000256" key="8">
    <source>
        <dbReference type="ARBA" id="ARBA00023136"/>
    </source>
</evidence>
<evidence type="ECO:0000313" key="11">
    <source>
        <dbReference type="EMBL" id="CEP78682.1"/>
    </source>
</evidence>
<feature type="transmembrane region" description="Helical" evidence="9">
    <location>
        <begin position="212"/>
        <end position="229"/>
    </location>
</feature>
<dbReference type="Proteomes" id="UP000032809">
    <property type="component" value="Chromosome I"/>
</dbReference>
<dbReference type="GO" id="GO:0006817">
    <property type="term" value="P:phosphate ion transport"/>
    <property type="evidence" value="ECO:0007669"/>
    <property type="project" value="UniProtKB-KW"/>
</dbReference>
<proteinExistence type="inferred from homology"/>
<keyword evidence="8 9" id="KW-0472">Membrane</keyword>
<evidence type="ECO:0000256" key="7">
    <source>
        <dbReference type="ARBA" id="ARBA00022989"/>
    </source>
</evidence>
<evidence type="ECO:0000313" key="12">
    <source>
        <dbReference type="Proteomes" id="UP000032809"/>
    </source>
</evidence>
<feature type="domain" description="ABC transmembrane type-1" evidence="10">
    <location>
        <begin position="69"/>
        <end position="279"/>
    </location>
</feature>
<evidence type="ECO:0000256" key="6">
    <source>
        <dbReference type="ARBA" id="ARBA00022692"/>
    </source>
</evidence>
<dbReference type="SUPFAM" id="SSF161098">
    <property type="entry name" value="MetI-like"/>
    <property type="match status" value="1"/>
</dbReference>
<feature type="transmembrane region" description="Helical" evidence="9">
    <location>
        <begin position="142"/>
        <end position="160"/>
    </location>
</feature>
<keyword evidence="4" id="KW-1003">Cell membrane</keyword>
<keyword evidence="12" id="KW-1185">Reference proteome</keyword>